<dbReference type="AlphaFoldDB" id="A0A5E7A3S3"/>
<evidence type="ECO:0000313" key="2">
    <source>
        <dbReference type="Proteomes" id="UP000325375"/>
    </source>
</evidence>
<reference evidence="1 2" key="1">
    <citation type="submission" date="2019-09" db="EMBL/GenBank/DDBJ databases">
        <authorList>
            <person name="Chandra G."/>
            <person name="Truman W A."/>
        </authorList>
    </citation>
    <scope>NUCLEOTIDE SEQUENCE [LARGE SCALE GENOMIC DNA]</scope>
    <source>
        <strain evidence="1">PS718</strain>
    </source>
</reference>
<accession>A0A5E7A3S3</accession>
<evidence type="ECO:0000313" key="1">
    <source>
        <dbReference type="EMBL" id="VVN72735.1"/>
    </source>
</evidence>
<dbReference type="RefSeq" id="WP_150601549.1">
    <property type="nucleotide sequence ID" value="NZ_CABVHX010000002.1"/>
</dbReference>
<sequence>MPIVMTIKQEIIQQLLTSKTKSYQAEVKLLLKLKPDEANVVKNHGKELSRKIDNLIEKTMSEWIGSADEIITDVKLINKKMQSIINDINKDVNVAENVVKLVGFIDDVVEIVNAIT</sequence>
<organism evidence="1 2">
    <name type="scientific">Pseudomonas fluorescens</name>
    <dbReference type="NCBI Taxonomy" id="294"/>
    <lineage>
        <taxon>Bacteria</taxon>
        <taxon>Pseudomonadati</taxon>
        <taxon>Pseudomonadota</taxon>
        <taxon>Gammaproteobacteria</taxon>
        <taxon>Pseudomonadales</taxon>
        <taxon>Pseudomonadaceae</taxon>
        <taxon>Pseudomonas</taxon>
    </lineage>
</organism>
<name>A0A5E7A3S3_PSEFL</name>
<proteinExistence type="predicted"/>
<dbReference type="Proteomes" id="UP000325375">
    <property type="component" value="Unassembled WGS sequence"/>
</dbReference>
<gene>
    <name evidence="1" type="ORF">PS718_00525</name>
</gene>
<protein>
    <submittedName>
        <fullName evidence="1">Uncharacterized protein</fullName>
    </submittedName>
</protein>
<dbReference type="EMBL" id="CABVHX010000002">
    <property type="protein sequence ID" value="VVN72735.1"/>
    <property type="molecule type" value="Genomic_DNA"/>
</dbReference>